<reference evidence="3" key="1">
    <citation type="journal article" date="2019" name="Int. J. Syst. Evol. Microbiol.">
        <title>The Global Catalogue of Microorganisms (GCM) 10K type strain sequencing project: providing services to taxonomists for standard genome sequencing and annotation.</title>
        <authorList>
            <consortium name="The Broad Institute Genomics Platform"/>
            <consortium name="The Broad Institute Genome Sequencing Center for Infectious Disease"/>
            <person name="Wu L."/>
            <person name="Ma J."/>
        </authorList>
    </citation>
    <scope>NUCLEOTIDE SEQUENCE [LARGE SCALE GENOMIC DNA]</scope>
    <source>
        <strain evidence="3">KACC 12633</strain>
    </source>
</reference>
<comment type="caution">
    <text evidence="2">The sequence shown here is derived from an EMBL/GenBank/DDBJ whole genome shotgun (WGS) entry which is preliminary data.</text>
</comment>
<organism evidence="2 3">
    <name type="scientific">Kaistia terrae</name>
    <dbReference type="NCBI Taxonomy" id="537017"/>
    <lineage>
        <taxon>Bacteria</taxon>
        <taxon>Pseudomonadati</taxon>
        <taxon>Pseudomonadota</taxon>
        <taxon>Alphaproteobacteria</taxon>
        <taxon>Hyphomicrobiales</taxon>
        <taxon>Kaistiaceae</taxon>
        <taxon>Kaistia</taxon>
    </lineage>
</organism>
<keyword evidence="3" id="KW-1185">Reference proteome</keyword>
<dbReference type="Proteomes" id="UP001596150">
    <property type="component" value="Unassembled WGS sequence"/>
</dbReference>
<name>A0ABW0PUI3_9HYPH</name>
<feature type="region of interest" description="Disordered" evidence="1">
    <location>
        <begin position="1"/>
        <end position="25"/>
    </location>
</feature>
<evidence type="ECO:0000256" key="1">
    <source>
        <dbReference type="SAM" id="MobiDB-lite"/>
    </source>
</evidence>
<evidence type="ECO:0000313" key="2">
    <source>
        <dbReference type="EMBL" id="MFC5515753.1"/>
    </source>
</evidence>
<proteinExistence type="predicted"/>
<accession>A0ABW0PUI3</accession>
<dbReference type="RefSeq" id="WP_266342018.1">
    <property type="nucleotide sequence ID" value="NZ_JAPKNH010000001.1"/>
</dbReference>
<protein>
    <submittedName>
        <fullName evidence="2">Uncharacterized protein</fullName>
    </submittedName>
</protein>
<dbReference type="EMBL" id="JBHSML010000003">
    <property type="protein sequence ID" value="MFC5515753.1"/>
    <property type="molecule type" value="Genomic_DNA"/>
</dbReference>
<sequence>MERFDESLSEQSSGRKGPRVSNEEPPTSIFLDPWLTAKGDALTALVDHLMSITVPTSPTRIRSLRRDAAERRRFVMGNIAANLTHLALSPCHELGNLLAISTAKTKPTRYDRKDYPQGILKGVVQSLQEAGLLVVHPYVFKQRTTTVEPSAEFVTLMDRHRVRLGDIGRDMGGETIWLRARDDQEKDEPRRRQHAPLGKHLVPYVDTEETMRFRAEMEHINTILNDAGIAYAREPIGPLALRRSFLIRSAHSPQAFDLNGRIAGGFWQTLKTRRRYLITIGGEDIADLDYVSAFAVLAYLKATGSLPDGDPYDVPGLEEHRDGAKLAMISLLSRKGDMKLLAPKLKAALPEGWTARRLVEAMMLRHPAIAHLLGRDVGVELMHTESRVLMAVLLELADRGIPALPVHDGINVRGSDRAEAVNVMQSVSAKLLGVALPVKEKPIWRPQVALVA</sequence>
<evidence type="ECO:0000313" key="3">
    <source>
        <dbReference type="Proteomes" id="UP001596150"/>
    </source>
</evidence>
<gene>
    <name evidence="2" type="ORF">ACFPP9_08225</name>
</gene>